<keyword evidence="1" id="KW-1133">Transmembrane helix</keyword>
<keyword evidence="3" id="KW-1185">Reference proteome</keyword>
<sequence>MSISIPPRRRVAFRFPLRHGAATKIVLWILVGLFSAGAIGVLAYTVVTMASDHMEEEARKAFADNPVILEHIGEWEECTTNLQKTGNYERTRHVHVVVFDLKGTKGSGVLVVTEMDNQGNYESAALETDHGTFELQ</sequence>
<evidence type="ECO:0008006" key="4">
    <source>
        <dbReference type="Google" id="ProtNLM"/>
    </source>
</evidence>
<evidence type="ECO:0000256" key="1">
    <source>
        <dbReference type="SAM" id="Phobius"/>
    </source>
</evidence>
<reference evidence="2" key="1">
    <citation type="submission" date="2021-11" db="EMBL/GenBank/DDBJ databases">
        <title>Genome sequence.</title>
        <authorList>
            <person name="Sun Q."/>
        </authorList>
    </citation>
    <scope>NUCLEOTIDE SEQUENCE</scope>
    <source>
        <strain evidence="2">JC732</strain>
    </source>
</reference>
<evidence type="ECO:0000313" key="3">
    <source>
        <dbReference type="Proteomes" id="UP001139103"/>
    </source>
</evidence>
<dbReference type="RefSeq" id="WP_230225128.1">
    <property type="nucleotide sequence ID" value="NZ_JAJKFT010000010.1"/>
</dbReference>
<evidence type="ECO:0000313" key="2">
    <source>
        <dbReference type="EMBL" id="MCC9632272.1"/>
    </source>
</evidence>
<name>A0A9X1MUE0_9BACT</name>
<keyword evidence="1" id="KW-0812">Transmembrane</keyword>
<feature type="transmembrane region" description="Helical" evidence="1">
    <location>
        <begin position="25"/>
        <end position="50"/>
    </location>
</feature>
<dbReference type="Proteomes" id="UP001139103">
    <property type="component" value="Unassembled WGS sequence"/>
</dbReference>
<comment type="caution">
    <text evidence="2">The sequence shown here is derived from an EMBL/GenBank/DDBJ whole genome shotgun (WGS) entry which is preliminary data.</text>
</comment>
<keyword evidence="1" id="KW-0472">Membrane</keyword>
<protein>
    <recommendedName>
        <fullName evidence="4">Cytochrome oxidase complex assembly protein 1</fullName>
    </recommendedName>
</protein>
<proteinExistence type="predicted"/>
<dbReference type="AlphaFoldDB" id="A0A9X1MUE0"/>
<dbReference type="EMBL" id="JAJKFT010000010">
    <property type="protein sequence ID" value="MCC9632272.1"/>
    <property type="molecule type" value="Genomic_DNA"/>
</dbReference>
<gene>
    <name evidence="2" type="ORF">LOC68_28090</name>
</gene>
<accession>A0A9X1MUE0</accession>
<organism evidence="2 3">
    <name type="scientific">Blastopirellula sediminis</name>
    <dbReference type="NCBI Taxonomy" id="2894196"/>
    <lineage>
        <taxon>Bacteria</taxon>
        <taxon>Pseudomonadati</taxon>
        <taxon>Planctomycetota</taxon>
        <taxon>Planctomycetia</taxon>
        <taxon>Pirellulales</taxon>
        <taxon>Pirellulaceae</taxon>
        <taxon>Blastopirellula</taxon>
    </lineage>
</organism>